<dbReference type="GO" id="GO:0004930">
    <property type="term" value="F:G protein-coupled receptor activity"/>
    <property type="evidence" value="ECO:0007669"/>
    <property type="project" value="UniProtKB-KW"/>
</dbReference>
<gene>
    <name evidence="11" type="ORF">Bpfe_022754</name>
</gene>
<feature type="domain" description="G-protein coupled receptors family 1 profile" evidence="10">
    <location>
        <begin position="32"/>
        <end position="287"/>
    </location>
</feature>
<dbReference type="Gene3D" id="1.20.1070.10">
    <property type="entry name" value="Rhodopsin 7-helix transmembrane proteins"/>
    <property type="match status" value="1"/>
</dbReference>
<evidence type="ECO:0000256" key="6">
    <source>
        <dbReference type="ARBA" id="ARBA00023136"/>
    </source>
</evidence>
<dbReference type="AlphaFoldDB" id="A0AAD8B4E9"/>
<keyword evidence="8" id="KW-0807">Transducer</keyword>
<dbReference type="SUPFAM" id="SSF81321">
    <property type="entry name" value="Family A G protein-coupled receptor-like"/>
    <property type="match status" value="1"/>
</dbReference>
<dbReference type="InterPro" id="IPR050569">
    <property type="entry name" value="TAAR"/>
</dbReference>
<keyword evidence="12" id="KW-1185">Reference proteome</keyword>
<name>A0AAD8B4E9_BIOPF</name>
<dbReference type="InterPro" id="IPR017452">
    <property type="entry name" value="GPCR_Rhodpsn_7TM"/>
</dbReference>
<keyword evidence="6 9" id="KW-0472">Membrane</keyword>
<evidence type="ECO:0000313" key="12">
    <source>
        <dbReference type="Proteomes" id="UP001233172"/>
    </source>
</evidence>
<evidence type="ECO:0000256" key="4">
    <source>
        <dbReference type="ARBA" id="ARBA00022989"/>
    </source>
</evidence>
<sequence>MTANQTEILSDVLLGEVLFAVTLILSLVVCTANCLTIVVFWRTTTLRTLANLYVVSLASVDLLVGLFLVPLSLFILPSSRVRLYYRHIYLCVFINSFNVGMIANSLAHLTVISVDRYLYIVKPYLYQRLVNFRSVLCCIAVAWVVGLCYMIPPYFVFRNTLSASYCDATQLLPRWYLFYFTWIGYFSSACIILTMFIIVLRTAYKHQRRIHAWKVSSSRVRDPGKQHSRSTYKSFKLFLTMFGAFFVCITPVVLCSGLDYVTRTPPWLYRGLIVLALFNSGMNFLVLILQNRQFRHQLWTLCKSLGSGNCLYPRKAAIGSAC</sequence>
<dbReference type="CDD" id="cd00637">
    <property type="entry name" value="7tm_classA_rhodopsin-like"/>
    <property type="match status" value="1"/>
</dbReference>
<organism evidence="11 12">
    <name type="scientific">Biomphalaria pfeifferi</name>
    <name type="common">Bloodfluke planorb</name>
    <name type="synonym">Freshwater snail</name>
    <dbReference type="NCBI Taxonomy" id="112525"/>
    <lineage>
        <taxon>Eukaryota</taxon>
        <taxon>Metazoa</taxon>
        <taxon>Spiralia</taxon>
        <taxon>Lophotrochozoa</taxon>
        <taxon>Mollusca</taxon>
        <taxon>Gastropoda</taxon>
        <taxon>Heterobranchia</taxon>
        <taxon>Euthyneura</taxon>
        <taxon>Panpulmonata</taxon>
        <taxon>Hygrophila</taxon>
        <taxon>Lymnaeoidea</taxon>
        <taxon>Planorbidae</taxon>
        <taxon>Biomphalaria</taxon>
    </lineage>
</organism>
<keyword evidence="4 9" id="KW-1133">Transmembrane helix</keyword>
<dbReference type="PROSITE" id="PS50262">
    <property type="entry name" value="G_PROTEIN_RECEP_F1_2"/>
    <property type="match status" value="1"/>
</dbReference>
<evidence type="ECO:0000256" key="2">
    <source>
        <dbReference type="ARBA" id="ARBA00022475"/>
    </source>
</evidence>
<evidence type="ECO:0000256" key="8">
    <source>
        <dbReference type="ARBA" id="ARBA00023224"/>
    </source>
</evidence>
<dbReference type="Pfam" id="PF00001">
    <property type="entry name" value="7tm_1"/>
    <property type="match status" value="1"/>
</dbReference>
<feature type="transmembrane region" description="Helical" evidence="9">
    <location>
        <begin position="176"/>
        <end position="200"/>
    </location>
</feature>
<feature type="transmembrane region" description="Helical" evidence="9">
    <location>
        <begin position="52"/>
        <end position="75"/>
    </location>
</feature>
<evidence type="ECO:0000256" key="5">
    <source>
        <dbReference type="ARBA" id="ARBA00023040"/>
    </source>
</evidence>
<reference evidence="11" key="1">
    <citation type="journal article" date="2023" name="PLoS Negl. Trop. Dis.">
        <title>A genome sequence for Biomphalaria pfeifferi, the major vector snail for the human-infecting parasite Schistosoma mansoni.</title>
        <authorList>
            <person name="Bu L."/>
            <person name="Lu L."/>
            <person name="Laidemitt M.R."/>
            <person name="Zhang S.M."/>
            <person name="Mutuku M."/>
            <person name="Mkoji G."/>
            <person name="Steinauer M."/>
            <person name="Loker E.S."/>
        </authorList>
    </citation>
    <scope>NUCLEOTIDE SEQUENCE</scope>
    <source>
        <strain evidence="11">KasaAsao</strain>
    </source>
</reference>
<keyword evidence="3 9" id="KW-0812">Transmembrane</keyword>
<dbReference type="Proteomes" id="UP001233172">
    <property type="component" value="Unassembled WGS sequence"/>
</dbReference>
<protein>
    <submittedName>
        <fullName evidence="11">G-protein coupled receptor No9</fullName>
    </submittedName>
</protein>
<evidence type="ECO:0000256" key="3">
    <source>
        <dbReference type="ARBA" id="ARBA00022692"/>
    </source>
</evidence>
<feature type="transmembrane region" description="Helical" evidence="9">
    <location>
        <begin position="237"/>
        <end position="261"/>
    </location>
</feature>
<comment type="caution">
    <text evidence="11">The sequence shown here is derived from an EMBL/GenBank/DDBJ whole genome shotgun (WGS) entry which is preliminary data.</text>
</comment>
<evidence type="ECO:0000259" key="10">
    <source>
        <dbReference type="PROSITE" id="PS50262"/>
    </source>
</evidence>
<evidence type="ECO:0000313" key="11">
    <source>
        <dbReference type="EMBL" id="KAK0047830.1"/>
    </source>
</evidence>
<feature type="transmembrane region" description="Helical" evidence="9">
    <location>
        <begin position="17"/>
        <end position="40"/>
    </location>
</feature>
<dbReference type="PANTHER" id="PTHR24249:SF372">
    <property type="entry name" value="G-PROTEIN COUPLED RECEPTORS FAMILY 1 PROFILE DOMAIN-CONTAINING PROTEIN"/>
    <property type="match status" value="1"/>
</dbReference>
<proteinExistence type="predicted"/>
<reference evidence="11" key="2">
    <citation type="submission" date="2023-04" db="EMBL/GenBank/DDBJ databases">
        <authorList>
            <person name="Bu L."/>
            <person name="Lu L."/>
            <person name="Laidemitt M.R."/>
            <person name="Zhang S.M."/>
            <person name="Mutuku M."/>
            <person name="Mkoji G."/>
            <person name="Steinauer M."/>
            <person name="Loker E.S."/>
        </authorList>
    </citation>
    <scope>NUCLEOTIDE SEQUENCE</scope>
    <source>
        <strain evidence="11">KasaAsao</strain>
        <tissue evidence="11">Whole Snail</tissue>
    </source>
</reference>
<dbReference type="PRINTS" id="PR00237">
    <property type="entry name" value="GPCRRHODOPSN"/>
</dbReference>
<feature type="transmembrane region" description="Helical" evidence="9">
    <location>
        <begin position="267"/>
        <end position="289"/>
    </location>
</feature>
<keyword evidence="5" id="KW-0297">G-protein coupled receptor</keyword>
<feature type="transmembrane region" description="Helical" evidence="9">
    <location>
        <begin position="87"/>
        <end position="114"/>
    </location>
</feature>
<dbReference type="GO" id="GO:0005886">
    <property type="term" value="C:plasma membrane"/>
    <property type="evidence" value="ECO:0007669"/>
    <property type="project" value="UniProtKB-SubCell"/>
</dbReference>
<keyword evidence="7 11" id="KW-0675">Receptor</keyword>
<feature type="transmembrane region" description="Helical" evidence="9">
    <location>
        <begin position="135"/>
        <end position="156"/>
    </location>
</feature>
<dbReference type="InterPro" id="IPR000276">
    <property type="entry name" value="GPCR_Rhodpsn"/>
</dbReference>
<accession>A0AAD8B4E9</accession>
<evidence type="ECO:0000256" key="7">
    <source>
        <dbReference type="ARBA" id="ARBA00023170"/>
    </source>
</evidence>
<dbReference type="EMBL" id="JASAOG010000145">
    <property type="protein sequence ID" value="KAK0047830.1"/>
    <property type="molecule type" value="Genomic_DNA"/>
</dbReference>
<evidence type="ECO:0000256" key="1">
    <source>
        <dbReference type="ARBA" id="ARBA00004651"/>
    </source>
</evidence>
<evidence type="ECO:0000256" key="9">
    <source>
        <dbReference type="SAM" id="Phobius"/>
    </source>
</evidence>
<comment type="subcellular location">
    <subcellularLocation>
        <location evidence="1">Cell membrane</location>
        <topology evidence="1">Multi-pass membrane protein</topology>
    </subcellularLocation>
</comment>
<keyword evidence="2" id="KW-1003">Cell membrane</keyword>
<dbReference type="PANTHER" id="PTHR24249">
    <property type="entry name" value="HISTAMINE RECEPTOR-RELATED G-PROTEIN COUPLED RECEPTOR"/>
    <property type="match status" value="1"/>
</dbReference>